<dbReference type="Proteomes" id="UP000503447">
    <property type="component" value="Chromosome"/>
</dbReference>
<keyword evidence="3" id="KW-1185">Reference proteome</keyword>
<keyword evidence="1" id="KW-1133">Transmembrane helix</keyword>
<gene>
    <name evidence="2" type="ORF">FTUN_1024</name>
</gene>
<name>A0A6M5YHK0_9BACT</name>
<proteinExistence type="predicted"/>
<feature type="transmembrane region" description="Helical" evidence="1">
    <location>
        <begin position="23"/>
        <end position="43"/>
    </location>
</feature>
<dbReference type="RefSeq" id="WP_171469690.1">
    <property type="nucleotide sequence ID" value="NZ_CP053452.2"/>
</dbReference>
<dbReference type="AlphaFoldDB" id="A0A6M5YHK0"/>
<keyword evidence="1" id="KW-0472">Membrane</keyword>
<dbReference type="EMBL" id="CP053452">
    <property type="protein sequence ID" value="QJW93517.1"/>
    <property type="molecule type" value="Genomic_DNA"/>
</dbReference>
<keyword evidence="1" id="KW-0812">Transmembrane</keyword>
<evidence type="ECO:0000313" key="2">
    <source>
        <dbReference type="EMBL" id="QJW93517.1"/>
    </source>
</evidence>
<keyword evidence="2" id="KW-0436">Ligase</keyword>
<protein>
    <submittedName>
        <fullName evidence="2">Long-chain-fatty-acid--CoA ligase</fullName>
    </submittedName>
</protein>
<organism evidence="2 3">
    <name type="scientific">Frigoriglobus tundricola</name>
    <dbReference type="NCBI Taxonomy" id="2774151"/>
    <lineage>
        <taxon>Bacteria</taxon>
        <taxon>Pseudomonadati</taxon>
        <taxon>Planctomycetota</taxon>
        <taxon>Planctomycetia</taxon>
        <taxon>Gemmatales</taxon>
        <taxon>Gemmataceae</taxon>
        <taxon>Frigoriglobus</taxon>
    </lineage>
</organism>
<sequence>MTDPDDDFAPPPPRSRFRWMRKVAFWGLGLFAAIAFVLFLGRWQTGRLGQRQLTVTTNRLDADDPGWRLDDIMAARQKAAPADNENAAPTILKLADNVPDEWKKWRGSAAAAPWDRTVDNRLPPQDAITGARDHAPATAVVRTEALRLRDTRSGQFAFTLTPDPYTIILAHLDKCRTVVSLLQYDGHLSVLEKNPNRGVSAARAALAATRAIKDEPFLISQLVRIACATVAAQTAVQVLAWGEPTEGLAELQAELIAEAEFAHLQSGLRGERGAIDMLFRGLQDGTIPAESWFSYLDIRPGPEHYAAFRAYKALIPGDHAKALEILTAYIEAAKRPPHEQLAALKVIPIPPGPPDEFRYILARHIVPACSKIAEADLRCRANLLCAATGVACERYRLKNGRWPGALADLVPAFLPAIPQSPFDGKPLSYRVFPDRIAVYCFWANASLDRQDYPDEFRGDVPGIGYGCRLWNPDRRGRPAEEKKDP</sequence>
<evidence type="ECO:0000256" key="1">
    <source>
        <dbReference type="SAM" id="Phobius"/>
    </source>
</evidence>
<evidence type="ECO:0000313" key="3">
    <source>
        <dbReference type="Proteomes" id="UP000503447"/>
    </source>
</evidence>
<accession>A0A6M5YHK0</accession>
<dbReference type="KEGG" id="ftj:FTUN_1024"/>
<dbReference type="GO" id="GO:0016874">
    <property type="term" value="F:ligase activity"/>
    <property type="evidence" value="ECO:0007669"/>
    <property type="project" value="UniProtKB-KW"/>
</dbReference>
<reference evidence="3" key="1">
    <citation type="submission" date="2020-05" db="EMBL/GenBank/DDBJ databases">
        <title>Frigoriglobus tundricola gen. nov., sp. nov., a psychrotolerant cellulolytic planctomycete of the family Gemmataceae with two divergent copies of 16S rRNA gene.</title>
        <authorList>
            <person name="Kulichevskaya I.S."/>
            <person name="Ivanova A.A."/>
            <person name="Naumoff D.G."/>
            <person name="Beletsky A.V."/>
            <person name="Rijpstra W.I.C."/>
            <person name="Sinninghe Damste J.S."/>
            <person name="Mardanov A.V."/>
            <person name="Ravin N.V."/>
            <person name="Dedysh S.N."/>
        </authorList>
    </citation>
    <scope>NUCLEOTIDE SEQUENCE [LARGE SCALE GENOMIC DNA]</scope>
    <source>
        <strain evidence="3">PL17</strain>
    </source>
</reference>